<evidence type="ECO:0000313" key="6">
    <source>
        <dbReference type="Proteomes" id="UP001519289"/>
    </source>
</evidence>
<evidence type="ECO:0000259" key="4">
    <source>
        <dbReference type="Pfam" id="PF11611"/>
    </source>
</evidence>
<keyword evidence="1" id="KW-0732">Signal</keyword>
<keyword evidence="6" id="KW-1185">Reference proteome</keyword>
<keyword evidence="3" id="KW-1133">Transmembrane helix</keyword>
<dbReference type="InterPro" id="IPR029050">
    <property type="entry name" value="Immunoprotect_excell_Ig-like"/>
</dbReference>
<evidence type="ECO:0000256" key="1">
    <source>
        <dbReference type="ARBA" id="ARBA00022729"/>
    </source>
</evidence>
<reference evidence="5 6" key="1">
    <citation type="submission" date="2021-03" db="EMBL/GenBank/DDBJ databases">
        <title>Genomic Encyclopedia of Type Strains, Phase IV (KMG-IV): sequencing the most valuable type-strain genomes for metagenomic binning, comparative biology and taxonomic classification.</title>
        <authorList>
            <person name="Goeker M."/>
        </authorList>
    </citation>
    <scope>NUCLEOTIDE SEQUENCE [LARGE SCALE GENOMIC DNA]</scope>
    <source>
        <strain evidence="5 6">DSM 27138</strain>
    </source>
</reference>
<proteinExistence type="predicted"/>
<dbReference type="GO" id="GO:0016746">
    <property type="term" value="F:acyltransferase activity"/>
    <property type="evidence" value="ECO:0007669"/>
    <property type="project" value="UniProtKB-KW"/>
</dbReference>
<keyword evidence="5" id="KW-0012">Acyltransferase</keyword>
<dbReference type="Pfam" id="PF11611">
    <property type="entry name" value="DUF4352"/>
    <property type="match status" value="1"/>
</dbReference>
<dbReference type="RefSeq" id="WP_209466805.1">
    <property type="nucleotide sequence ID" value="NZ_JAGGLG010000016.1"/>
</dbReference>
<keyword evidence="5" id="KW-0670">Pyruvate</keyword>
<dbReference type="Proteomes" id="UP001519289">
    <property type="component" value="Unassembled WGS sequence"/>
</dbReference>
<gene>
    <name evidence="5" type="ORF">J2Z79_002092</name>
</gene>
<comment type="caution">
    <text evidence="5">The sequence shown here is derived from an EMBL/GenBank/DDBJ whole genome shotgun (WGS) entry which is preliminary data.</text>
</comment>
<protein>
    <submittedName>
        <fullName evidence="5">Pyruvate/2-oxoglutarate dehydrogenase complex dihydrolipoamide acyltransferase (E2) component</fullName>
    </submittedName>
</protein>
<name>A0ABS4JT10_9FIRM</name>
<feature type="region of interest" description="Disordered" evidence="2">
    <location>
        <begin position="84"/>
        <end position="151"/>
    </location>
</feature>
<evidence type="ECO:0000256" key="3">
    <source>
        <dbReference type="SAM" id="Phobius"/>
    </source>
</evidence>
<sequence>MNEQSSVHLQAPGSVPPTHGQPAEPQRPVVRWYQRKWFVVLMLLFCFPVGLVLLWTSPVTRLSGRIVWTTVIALVLLMQLGGGRDEQQGTTTETQPTSAAVAPASDTRETTGQQPVTASEPAASAASAEPSASSRPTEPAAPPASPAPKVADEFNLKVTDQSTGTVYKGKVVSNVGFAVLDVDTAKSVGSDFFVEEAAGGAKFVLVTVYVTNKQKEAFTLDTSFFTLVVDGTEYEYSIEAANAMELSDQTESLFLKQLNPGLSVVATIPFEVPGSLNLDRAELQFRAGLFGRAERVPLSPVTE</sequence>
<accession>A0ABS4JT10</accession>
<dbReference type="InterPro" id="IPR029051">
    <property type="entry name" value="DUF4352"/>
</dbReference>
<evidence type="ECO:0000256" key="2">
    <source>
        <dbReference type="SAM" id="MobiDB-lite"/>
    </source>
</evidence>
<feature type="domain" description="DUF4352" evidence="4">
    <location>
        <begin position="172"/>
        <end position="291"/>
    </location>
</feature>
<feature type="compositionally biased region" description="Low complexity" evidence="2">
    <location>
        <begin position="118"/>
        <end position="138"/>
    </location>
</feature>
<evidence type="ECO:0000313" key="5">
    <source>
        <dbReference type="EMBL" id="MBP2018677.1"/>
    </source>
</evidence>
<keyword evidence="3" id="KW-0812">Transmembrane</keyword>
<keyword evidence="5" id="KW-0808">Transferase</keyword>
<dbReference type="EMBL" id="JAGGLG010000016">
    <property type="protein sequence ID" value="MBP2018677.1"/>
    <property type="molecule type" value="Genomic_DNA"/>
</dbReference>
<keyword evidence="3" id="KW-0472">Membrane</keyword>
<dbReference type="Gene3D" id="2.60.40.1240">
    <property type="match status" value="1"/>
</dbReference>
<organism evidence="5 6">
    <name type="scientific">Symbiobacterium terraclitae</name>
    <dbReference type="NCBI Taxonomy" id="557451"/>
    <lineage>
        <taxon>Bacteria</taxon>
        <taxon>Bacillati</taxon>
        <taxon>Bacillota</taxon>
        <taxon>Clostridia</taxon>
        <taxon>Eubacteriales</taxon>
        <taxon>Symbiobacteriaceae</taxon>
        <taxon>Symbiobacterium</taxon>
    </lineage>
</organism>
<feature type="transmembrane region" description="Helical" evidence="3">
    <location>
        <begin position="37"/>
        <end position="56"/>
    </location>
</feature>
<feature type="region of interest" description="Disordered" evidence="2">
    <location>
        <begin position="1"/>
        <end position="25"/>
    </location>
</feature>